<organism evidence="3 4">
    <name type="scientific">Archangium gephyra</name>
    <dbReference type="NCBI Taxonomy" id="48"/>
    <lineage>
        <taxon>Bacteria</taxon>
        <taxon>Pseudomonadati</taxon>
        <taxon>Myxococcota</taxon>
        <taxon>Myxococcia</taxon>
        <taxon>Myxococcales</taxon>
        <taxon>Cystobacterineae</taxon>
        <taxon>Archangiaceae</taxon>
        <taxon>Archangium</taxon>
    </lineage>
</organism>
<feature type="compositionally biased region" description="Low complexity" evidence="1">
    <location>
        <begin position="302"/>
        <end position="322"/>
    </location>
</feature>
<feature type="region of interest" description="Disordered" evidence="1">
    <location>
        <begin position="236"/>
        <end position="351"/>
    </location>
</feature>
<name>A0A2W5VPF8_9BACT</name>
<feature type="compositionally biased region" description="Basic and acidic residues" evidence="1">
    <location>
        <begin position="478"/>
        <end position="508"/>
    </location>
</feature>
<evidence type="ECO:0000259" key="2">
    <source>
        <dbReference type="Pfam" id="PF13490"/>
    </source>
</evidence>
<proteinExistence type="predicted"/>
<reference evidence="3 4" key="1">
    <citation type="submission" date="2017-08" db="EMBL/GenBank/DDBJ databases">
        <title>Infants hospitalized years apart are colonized by the same room-sourced microbial strains.</title>
        <authorList>
            <person name="Brooks B."/>
            <person name="Olm M.R."/>
            <person name="Firek B.A."/>
            <person name="Baker R."/>
            <person name="Thomas B.C."/>
            <person name="Morowitz M.J."/>
            <person name="Banfield J.F."/>
        </authorList>
    </citation>
    <scope>NUCLEOTIDE SEQUENCE [LARGE SCALE GENOMIC DNA]</scope>
    <source>
        <strain evidence="3">S2_003_000_R2_14</strain>
    </source>
</reference>
<feature type="compositionally biased region" description="Low complexity" evidence="1">
    <location>
        <begin position="145"/>
        <end position="166"/>
    </location>
</feature>
<dbReference type="Pfam" id="PF13490">
    <property type="entry name" value="zf-HC2"/>
    <property type="match status" value="1"/>
</dbReference>
<evidence type="ECO:0000256" key="1">
    <source>
        <dbReference type="SAM" id="MobiDB-lite"/>
    </source>
</evidence>
<dbReference type="InterPro" id="IPR041916">
    <property type="entry name" value="Anti_sigma_zinc_sf"/>
</dbReference>
<feature type="compositionally biased region" description="Basic and acidic residues" evidence="1">
    <location>
        <begin position="241"/>
        <end position="254"/>
    </location>
</feature>
<dbReference type="EMBL" id="QFQP01000002">
    <property type="protein sequence ID" value="PZR17644.1"/>
    <property type="molecule type" value="Genomic_DNA"/>
</dbReference>
<feature type="compositionally biased region" description="Basic and acidic residues" evidence="1">
    <location>
        <begin position="131"/>
        <end position="144"/>
    </location>
</feature>
<dbReference type="AlphaFoldDB" id="A0A2W5VPF8"/>
<dbReference type="Gene3D" id="1.10.10.1320">
    <property type="entry name" value="Anti-sigma factor, zinc-finger domain"/>
    <property type="match status" value="1"/>
</dbReference>
<sequence length="508" mass="53583">MKNAVHQYEDRLLEFAYGELSQHEADAVDAHVRGCAKCTQALTEIRSVRTAMSTLPMEAAPDAGLDSLMAFAEQAAKRNAQTAAPVPFWKKYLTPLVAVMTVVTVGVFGFRASEEFEVSPQAAAADRKLAEREQDAKKRDEYAAKAEVPQEVAPAPVAAAQPQAAPGAWGQEEQKTEGSNEKLGLLGKGAVSKELQNPRKPAAPPSEARREYQGNAATDDGVMDLKQQNFSDVGVRSMKQAKRELEAPKAEPVKDAPAPPPPALQTKTADTGGVAFGLGGPSNVPAEAPTADEPARKDANKVVARTPAPSAPSPVAAATPSTTGGGYRGGLADSSTAPSGVSRKKSLGLNDYGRTSSVAEADAFVDKSDAVGIDGDAKLAERQRAALRAKSLESARLASNRGDRSTEIRFAAEALSDGATGSERVEALKRLCDAWEALGEPARADPYCDALLREFPASAAARNVSDRRNATQRPAPARAEKKAKGSYDFEEAEKKPEPAKPKPADAAY</sequence>
<comment type="caution">
    <text evidence="3">The sequence shown here is derived from an EMBL/GenBank/DDBJ whole genome shotgun (WGS) entry which is preliminary data.</text>
</comment>
<gene>
    <name evidence="3" type="ORF">DI536_04855</name>
</gene>
<accession>A0A2W5VPF8</accession>
<feature type="region of interest" description="Disordered" evidence="1">
    <location>
        <begin position="131"/>
        <end position="224"/>
    </location>
</feature>
<dbReference type="InterPro" id="IPR027383">
    <property type="entry name" value="Znf_put"/>
</dbReference>
<evidence type="ECO:0000313" key="3">
    <source>
        <dbReference type="EMBL" id="PZR17644.1"/>
    </source>
</evidence>
<evidence type="ECO:0000313" key="4">
    <source>
        <dbReference type="Proteomes" id="UP000249061"/>
    </source>
</evidence>
<protein>
    <recommendedName>
        <fullName evidence="2">Putative zinc-finger domain-containing protein</fullName>
    </recommendedName>
</protein>
<feature type="domain" description="Putative zinc-finger" evidence="2">
    <location>
        <begin position="7"/>
        <end position="38"/>
    </location>
</feature>
<dbReference type="Proteomes" id="UP000249061">
    <property type="component" value="Unassembled WGS sequence"/>
</dbReference>
<feature type="region of interest" description="Disordered" evidence="1">
    <location>
        <begin position="459"/>
        <end position="508"/>
    </location>
</feature>